<dbReference type="PANTHER" id="PTHR11570:SF24">
    <property type="entry name" value="S-ADENOSYLMETHIONINE DECARBOXYLASE PROENZYME"/>
    <property type="match status" value="1"/>
</dbReference>
<evidence type="ECO:0000256" key="12">
    <source>
        <dbReference type="ARBA" id="ARBA00023317"/>
    </source>
</evidence>
<dbReference type="GO" id="GO:0004014">
    <property type="term" value="F:adenosylmethionine decarboxylase activity"/>
    <property type="evidence" value="ECO:0007669"/>
    <property type="project" value="UniProtKB-EC"/>
</dbReference>
<dbReference type="PROSITE" id="PS01336">
    <property type="entry name" value="ADOMETDC"/>
    <property type="match status" value="1"/>
</dbReference>
<keyword evidence="15" id="KW-1185">Reference proteome</keyword>
<evidence type="ECO:0000256" key="10">
    <source>
        <dbReference type="ARBA" id="ARBA00023239"/>
    </source>
</evidence>
<dbReference type="PANTHER" id="PTHR11570">
    <property type="entry name" value="S-ADENOSYLMETHIONINE DECARBOXYLASE"/>
    <property type="match status" value="1"/>
</dbReference>
<evidence type="ECO:0000313" key="15">
    <source>
        <dbReference type="Proteomes" id="UP000636709"/>
    </source>
</evidence>
<evidence type="ECO:0000256" key="9">
    <source>
        <dbReference type="ARBA" id="ARBA00023145"/>
    </source>
</evidence>
<comment type="cofactor">
    <cofactor evidence="1">
        <name>pyruvate</name>
        <dbReference type="ChEBI" id="CHEBI:15361"/>
    </cofactor>
</comment>
<dbReference type="SUPFAM" id="SSF56276">
    <property type="entry name" value="S-adenosylmethionine decarboxylase"/>
    <property type="match status" value="1"/>
</dbReference>
<comment type="pathway">
    <text evidence="2">Amine and polyamine biosynthesis; S-adenosylmethioninamine biosynthesis; S-adenosylmethioninamine from S-adenosyl-L-methionine: step 1/1.</text>
</comment>
<protein>
    <recommendedName>
        <fullName evidence="4">adenosylmethionine decarboxylase</fullName>
        <ecNumber evidence="4">4.1.1.50</ecNumber>
    </recommendedName>
</protein>
<dbReference type="EC" id="4.1.1.50" evidence="4"/>
<dbReference type="UniPathway" id="UPA00331">
    <property type="reaction ID" value="UER00451"/>
</dbReference>
<dbReference type="FunFam" id="3.30.360.50:FF:000001">
    <property type="entry name" value="S-adenosylmethionine decarboxylase proenzyme"/>
    <property type="match status" value="1"/>
</dbReference>
<accession>A0A835BNY3</accession>
<dbReference type="Gene3D" id="3.60.90.10">
    <property type="entry name" value="S-adenosylmethionine decarboxylase"/>
    <property type="match status" value="1"/>
</dbReference>
<dbReference type="GO" id="GO:0008295">
    <property type="term" value="P:spermidine biosynthetic process"/>
    <property type="evidence" value="ECO:0007669"/>
    <property type="project" value="UniProtKB-KW"/>
</dbReference>
<dbReference type="InterPro" id="IPR018166">
    <property type="entry name" value="S-AdoMet_deCO2ase_CS"/>
</dbReference>
<evidence type="ECO:0000256" key="4">
    <source>
        <dbReference type="ARBA" id="ARBA00012357"/>
    </source>
</evidence>
<organism evidence="14 15">
    <name type="scientific">Digitaria exilis</name>
    <dbReference type="NCBI Taxonomy" id="1010633"/>
    <lineage>
        <taxon>Eukaryota</taxon>
        <taxon>Viridiplantae</taxon>
        <taxon>Streptophyta</taxon>
        <taxon>Embryophyta</taxon>
        <taxon>Tracheophyta</taxon>
        <taxon>Spermatophyta</taxon>
        <taxon>Magnoliopsida</taxon>
        <taxon>Liliopsida</taxon>
        <taxon>Poales</taxon>
        <taxon>Poaceae</taxon>
        <taxon>PACMAD clade</taxon>
        <taxon>Panicoideae</taxon>
        <taxon>Panicodae</taxon>
        <taxon>Paniceae</taxon>
        <taxon>Anthephorinae</taxon>
        <taxon>Digitaria</taxon>
    </lineage>
</organism>
<keyword evidence="11" id="KW-0704">Schiff base</keyword>
<gene>
    <name evidence="14" type="ORF">HU200_032413</name>
</gene>
<proteinExistence type="inferred from homology"/>
<keyword evidence="8" id="KW-0620">Polyamine biosynthesis</keyword>
<sequence>MESKGGKKSSSSRSMMYEAPLGYSIEDVRPAGGVKKFQSAAYSNVRIITTAFVSDSPAPMAVLSAADAPPVSAIGFEGYEKRLEITFSEAPVFADPQGRGLRALSRAQIDSVLDLARCNIVSELSNKDFDSYVLSESSLFIYPLKIVIKTCGTTKLLLTIPRILELAEELSMPLAAVKYSRGMFIFPGAQPAPHRSFSEEVAALNRYFGGLKSGGNAYVIGDPARPGQKWHIYYATEYPEQPMVNLEMCMTGLDKKKASVFFKTSADGHTTCAKEMTKLSGISEIIPEMEICDFDFEPCGYSMNAIHGSAFSTIHVTPEDGFSYASYEVMGFDANELAYGDLVKRVLRCFNPSEFSVAVTIFGGRGQAATWGKKLDAEVYDCNNMVEQELPGGGLLIYQSFSAADYPVVGSPKSVLHCFKGENVDNAAPVKDGKLANLLCWEEEDAMEEKDGVLAE</sequence>
<evidence type="ECO:0000256" key="1">
    <source>
        <dbReference type="ARBA" id="ARBA00001928"/>
    </source>
</evidence>
<keyword evidence="10" id="KW-0456">Lyase</keyword>
<dbReference type="InterPro" id="IPR001985">
    <property type="entry name" value="S-AdoMet_decarboxylase_euk"/>
</dbReference>
<dbReference type="OrthoDB" id="1068353at2759"/>
<evidence type="ECO:0000256" key="6">
    <source>
        <dbReference type="ARBA" id="ARBA00022793"/>
    </source>
</evidence>
<dbReference type="Proteomes" id="UP000636709">
    <property type="component" value="Unassembled WGS sequence"/>
</dbReference>
<dbReference type="FunFam" id="3.60.90.10:FF:000002">
    <property type="entry name" value="S-adenosylmethionine decarboxylase proenzyme"/>
    <property type="match status" value="1"/>
</dbReference>
<evidence type="ECO:0000256" key="2">
    <source>
        <dbReference type="ARBA" id="ARBA00004911"/>
    </source>
</evidence>
<dbReference type="InterPro" id="IPR048283">
    <property type="entry name" value="AdoMetDC-like"/>
</dbReference>
<name>A0A835BNY3_9POAL</name>
<reference evidence="14" key="1">
    <citation type="submission" date="2020-07" db="EMBL/GenBank/DDBJ databases">
        <title>Genome sequence and genetic diversity analysis of an under-domesticated orphan crop, white fonio (Digitaria exilis).</title>
        <authorList>
            <person name="Bennetzen J.L."/>
            <person name="Chen S."/>
            <person name="Ma X."/>
            <person name="Wang X."/>
            <person name="Yssel A.E.J."/>
            <person name="Chaluvadi S.R."/>
            <person name="Johnson M."/>
            <person name="Gangashetty P."/>
            <person name="Hamidou F."/>
            <person name="Sanogo M.D."/>
            <person name="Zwaenepoel A."/>
            <person name="Wallace J."/>
            <person name="Van De Peer Y."/>
            <person name="Van Deynze A."/>
        </authorList>
    </citation>
    <scope>NUCLEOTIDE SEQUENCE</scope>
    <source>
        <tissue evidence="14">Leaves</tissue>
    </source>
</reference>
<evidence type="ECO:0000313" key="14">
    <source>
        <dbReference type="EMBL" id="KAF8703594.1"/>
    </source>
</evidence>
<evidence type="ECO:0000256" key="3">
    <source>
        <dbReference type="ARBA" id="ARBA00008466"/>
    </source>
</evidence>
<dbReference type="EMBL" id="JACEFO010001778">
    <property type="protein sequence ID" value="KAF8703594.1"/>
    <property type="molecule type" value="Genomic_DNA"/>
</dbReference>
<evidence type="ECO:0000256" key="13">
    <source>
        <dbReference type="ARBA" id="ARBA00048112"/>
    </source>
</evidence>
<comment type="catalytic activity">
    <reaction evidence="13">
        <text>S-adenosyl-L-methionine + H(+) = S-adenosyl 3-(methylsulfanyl)propylamine + CO2</text>
        <dbReference type="Rhea" id="RHEA:15981"/>
        <dbReference type="ChEBI" id="CHEBI:15378"/>
        <dbReference type="ChEBI" id="CHEBI:16526"/>
        <dbReference type="ChEBI" id="CHEBI:57443"/>
        <dbReference type="ChEBI" id="CHEBI:59789"/>
        <dbReference type="EC" id="4.1.1.50"/>
    </reaction>
</comment>
<dbReference type="GO" id="GO:0099402">
    <property type="term" value="P:plant organ development"/>
    <property type="evidence" value="ECO:0007669"/>
    <property type="project" value="UniProtKB-ARBA"/>
</dbReference>
<evidence type="ECO:0000256" key="8">
    <source>
        <dbReference type="ARBA" id="ARBA00023115"/>
    </source>
</evidence>
<comment type="caution">
    <text evidence="14">The sequence shown here is derived from an EMBL/GenBank/DDBJ whole genome shotgun (WGS) entry which is preliminary data.</text>
</comment>
<evidence type="ECO:0000256" key="11">
    <source>
        <dbReference type="ARBA" id="ARBA00023270"/>
    </source>
</evidence>
<dbReference type="Gene3D" id="3.30.360.50">
    <property type="entry name" value="S-adenosylmethionine decarboxylase"/>
    <property type="match status" value="1"/>
</dbReference>
<dbReference type="NCBIfam" id="TIGR00535">
    <property type="entry name" value="SAM_DCase"/>
    <property type="match status" value="1"/>
</dbReference>
<keyword evidence="5" id="KW-0949">S-adenosyl-L-methionine</keyword>
<dbReference type="Pfam" id="PF01536">
    <property type="entry name" value="SAM_decarbox"/>
    <property type="match status" value="1"/>
</dbReference>
<dbReference type="GO" id="GO:0005829">
    <property type="term" value="C:cytosol"/>
    <property type="evidence" value="ECO:0007669"/>
    <property type="project" value="TreeGrafter"/>
</dbReference>
<comment type="similarity">
    <text evidence="3">Belongs to the eukaryotic AdoMetDC family.</text>
</comment>
<keyword evidence="7" id="KW-0745">Spermidine biosynthesis</keyword>
<dbReference type="InterPro" id="IPR016067">
    <property type="entry name" value="S-AdoMet_deCO2ase_core"/>
</dbReference>
<evidence type="ECO:0000256" key="7">
    <source>
        <dbReference type="ARBA" id="ARBA00023066"/>
    </source>
</evidence>
<dbReference type="AlphaFoldDB" id="A0A835BNY3"/>
<keyword evidence="12" id="KW-0670">Pyruvate</keyword>
<evidence type="ECO:0000256" key="5">
    <source>
        <dbReference type="ARBA" id="ARBA00022691"/>
    </source>
</evidence>
<keyword evidence="6" id="KW-0210">Decarboxylase</keyword>
<dbReference type="Pfam" id="PF08132">
    <property type="entry name" value="AdoMetDC_leader"/>
    <property type="match status" value="1"/>
</dbReference>
<dbReference type="GO" id="GO:0006597">
    <property type="term" value="P:spermine biosynthetic process"/>
    <property type="evidence" value="ECO:0007669"/>
    <property type="project" value="InterPro"/>
</dbReference>
<keyword evidence="9" id="KW-0865">Zymogen</keyword>
<dbReference type="InterPro" id="IPR012511">
    <property type="entry name" value="AdoMetDC_leader"/>
</dbReference>